<evidence type="ECO:0000313" key="2">
    <source>
        <dbReference type="EMBL" id="CDJ39881.1"/>
    </source>
</evidence>
<feature type="transmembrane region" description="Helical" evidence="1">
    <location>
        <begin position="71"/>
        <end position="92"/>
    </location>
</feature>
<sequence length="282" mass="29736">MTGEASPYPPVPSSAAHLAEQVESGGARLEETLLRLNCKSSTLFFAAALSVFTGGLLAALCSLAGFDLPSLVVSIFLVLFGFFLMLIDVPGSPRWAGRHRTLIRRHFRFLTRLTFKSLFLIFLGCLLSCCLSAAGLPSALRSSSSSSSGLRAAAAAAKGRWAAAGAAGAAAAAAAAAEPFRHYALTDPAHGLQLEEFNRMAADATAGQIQFDIIDLGIVFNALDEHQKSAINEREFTEWMAGPRGFGEGWAFTGGFGGLGEVLRVWGGFGGLEEVLRLCGSF</sequence>
<accession>U6KPH5</accession>
<reference evidence="2" key="1">
    <citation type="submission" date="2013-10" db="EMBL/GenBank/DDBJ databases">
        <title>Genomic analysis of the causative agents of coccidiosis in chickens.</title>
        <authorList>
            <person name="Reid A.J."/>
            <person name="Blake D."/>
            <person name="Billington K."/>
            <person name="Browne H."/>
            <person name="Dunn M."/>
            <person name="Hung S."/>
            <person name="Kawahara F."/>
            <person name="Miranda-Saavedra D."/>
            <person name="Mourier T."/>
            <person name="Nagra H."/>
            <person name="Otto T.D."/>
            <person name="Rawlings N."/>
            <person name="Sanchez A."/>
            <person name="Sanders M."/>
            <person name="Subramaniam C."/>
            <person name="Tay Y."/>
            <person name="Dear P."/>
            <person name="Doerig C."/>
            <person name="Gruber A."/>
            <person name="Parkinson J."/>
            <person name="Shirley M."/>
            <person name="Wan K.L."/>
            <person name="Berriman M."/>
            <person name="Tomley F."/>
            <person name="Pain A."/>
        </authorList>
    </citation>
    <scope>NUCLEOTIDE SEQUENCE [LARGE SCALE GENOMIC DNA]</scope>
    <source>
        <strain evidence="2">Houghton</strain>
    </source>
</reference>
<name>U6KPH5_EIMTE</name>
<dbReference type="EMBL" id="HG674762">
    <property type="protein sequence ID" value="CDJ39881.1"/>
    <property type="molecule type" value="Genomic_DNA"/>
</dbReference>
<keyword evidence="1" id="KW-0472">Membrane</keyword>
<organism evidence="2 3">
    <name type="scientific">Eimeria tenella</name>
    <name type="common">Coccidian parasite</name>
    <dbReference type="NCBI Taxonomy" id="5802"/>
    <lineage>
        <taxon>Eukaryota</taxon>
        <taxon>Sar</taxon>
        <taxon>Alveolata</taxon>
        <taxon>Apicomplexa</taxon>
        <taxon>Conoidasida</taxon>
        <taxon>Coccidia</taxon>
        <taxon>Eucoccidiorida</taxon>
        <taxon>Eimeriorina</taxon>
        <taxon>Eimeriidae</taxon>
        <taxon>Eimeria</taxon>
    </lineage>
</organism>
<gene>
    <name evidence="2" type="ORF">ETH_00041440</name>
</gene>
<feature type="transmembrane region" description="Helical" evidence="1">
    <location>
        <begin position="113"/>
        <end position="136"/>
    </location>
</feature>
<evidence type="ECO:0000256" key="1">
    <source>
        <dbReference type="SAM" id="Phobius"/>
    </source>
</evidence>
<keyword evidence="1" id="KW-1133">Transmembrane helix</keyword>
<dbReference type="VEuPathDB" id="ToxoDB:ETH_00041440"/>
<dbReference type="GeneID" id="25257328"/>
<dbReference type="OrthoDB" id="423534at2759"/>
<protein>
    <submittedName>
        <fullName evidence="2">Uncharacterized protein</fullName>
    </submittedName>
</protein>
<dbReference type="VEuPathDB" id="ToxoDB:ETH2_0536700"/>
<dbReference type="OMA" id="AKHRIMI"/>
<proteinExistence type="predicted"/>
<keyword evidence="1" id="KW-0812">Transmembrane</keyword>
<feature type="transmembrane region" description="Helical" evidence="1">
    <location>
        <begin position="43"/>
        <end position="65"/>
    </location>
</feature>
<dbReference type="Proteomes" id="UP000030747">
    <property type="component" value="Unassembled WGS sequence"/>
</dbReference>
<dbReference type="RefSeq" id="XP_013230634.1">
    <property type="nucleotide sequence ID" value="XM_013375180.1"/>
</dbReference>
<keyword evidence="3" id="KW-1185">Reference proteome</keyword>
<evidence type="ECO:0000313" key="3">
    <source>
        <dbReference type="Proteomes" id="UP000030747"/>
    </source>
</evidence>
<dbReference type="AlphaFoldDB" id="U6KPH5"/>
<reference evidence="2" key="2">
    <citation type="submission" date="2013-10" db="EMBL/GenBank/DDBJ databases">
        <authorList>
            <person name="Aslett M."/>
        </authorList>
    </citation>
    <scope>NUCLEOTIDE SEQUENCE [LARGE SCALE GENOMIC DNA]</scope>
    <source>
        <strain evidence="2">Houghton</strain>
    </source>
</reference>